<dbReference type="Proteomes" id="UP000320647">
    <property type="component" value="Segment"/>
</dbReference>
<evidence type="ECO:0000313" key="1">
    <source>
        <dbReference type="EMBL" id="QDM55972.1"/>
    </source>
</evidence>
<protein>
    <submittedName>
        <fullName evidence="1">Uncharacterized protein</fullName>
    </submittedName>
</protein>
<gene>
    <name evidence="1" type="primary">85</name>
    <name evidence="1" type="ORF">SEA_TRAX_85</name>
</gene>
<evidence type="ECO:0000313" key="2">
    <source>
        <dbReference type="Proteomes" id="UP000320647"/>
    </source>
</evidence>
<proteinExistence type="predicted"/>
<sequence length="73" mass="7778">MMGRMQVKDVESTKRVLSMADDQSKLILTEALGSGVAVIEVAGSSYSAYASIVLDKESAVILGERLIEFGSQP</sequence>
<dbReference type="GeneID" id="70080599"/>
<reference evidence="1 2" key="1">
    <citation type="submission" date="2019-05" db="EMBL/GenBank/DDBJ databases">
        <authorList>
            <person name="Burke A."/>
            <person name="Deelsnyder S."/>
            <person name="Fournier A."/>
            <person name="Low S."/>
            <person name="Murawski K."/>
            <person name="Worthington R."/>
            <person name="Molloy S.D."/>
            <person name="Garlena R.A."/>
            <person name="Russell D.A."/>
            <person name="Pope W.H."/>
            <person name="Jacobs-Sera D."/>
            <person name="Hatfull G.F."/>
        </authorList>
    </citation>
    <scope>NUCLEOTIDE SEQUENCE [LARGE SCALE GENOMIC DNA]</scope>
</reference>
<dbReference type="EMBL" id="MK967378">
    <property type="protein sequence ID" value="QDM55972.1"/>
    <property type="molecule type" value="Genomic_DNA"/>
</dbReference>
<organism evidence="1 2">
    <name type="scientific">Gordonia phage Trax</name>
    <dbReference type="NCBI Taxonomy" id="2591121"/>
    <lineage>
        <taxon>Viruses</taxon>
        <taxon>Duplodnaviria</taxon>
        <taxon>Heunggongvirae</taxon>
        <taxon>Uroviricota</taxon>
        <taxon>Caudoviricetes</taxon>
        <taxon>Deeyouvirinae</taxon>
        <taxon>Nevillevirus</taxon>
        <taxon>Nevillevirus trax</taxon>
    </lineage>
</organism>
<dbReference type="KEGG" id="vg:70080599"/>
<dbReference type="RefSeq" id="YP_010246070.1">
    <property type="nucleotide sequence ID" value="NC_060132.1"/>
</dbReference>
<keyword evidence="2" id="KW-1185">Reference proteome</keyword>
<accession>A0A515MH16</accession>
<name>A0A515MH16_9CAUD</name>